<dbReference type="EMBL" id="BK015704">
    <property type="protein sequence ID" value="DAE20972.1"/>
    <property type="molecule type" value="Genomic_DNA"/>
</dbReference>
<proteinExistence type="predicted"/>
<keyword evidence="1" id="KW-1133">Transmembrane helix</keyword>
<name>A0A8S5QQS6_9VIRU</name>
<evidence type="ECO:0000313" key="2">
    <source>
        <dbReference type="EMBL" id="DAE20972.1"/>
    </source>
</evidence>
<keyword evidence="1" id="KW-0472">Membrane</keyword>
<feature type="transmembrane region" description="Helical" evidence="1">
    <location>
        <begin position="20"/>
        <end position="43"/>
    </location>
</feature>
<sequence length="45" mass="5142">MKRLFLRQKYNMKEIIKIAIGITLAFIAMMVFIVAIGLITRLATS</sequence>
<accession>A0A8S5QQS6</accession>
<organism evidence="2">
    <name type="scientific">Microviridae sp. ct46D1</name>
    <dbReference type="NCBI Taxonomy" id="2826725"/>
    <lineage>
        <taxon>Viruses</taxon>
        <taxon>Monodnaviria</taxon>
        <taxon>Sangervirae</taxon>
        <taxon>Phixviricota</taxon>
        <taxon>Malgrandaviricetes</taxon>
        <taxon>Petitvirales</taxon>
        <taxon>Microviridae</taxon>
    </lineage>
</organism>
<evidence type="ECO:0000256" key="1">
    <source>
        <dbReference type="SAM" id="Phobius"/>
    </source>
</evidence>
<protein>
    <submittedName>
        <fullName evidence="2">Uncharacterized protein</fullName>
    </submittedName>
</protein>
<keyword evidence="1" id="KW-0812">Transmembrane</keyword>
<reference evidence="2" key="1">
    <citation type="journal article" date="2021" name="Proc. Natl. Acad. Sci. U.S.A.">
        <title>A Catalog of Tens of Thousands of Viruses from Human Metagenomes Reveals Hidden Associations with Chronic Diseases.</title>
        <authorList>
            <person name="Tisza M.J."/>
            <person name="Buck C.B."/>
        </authorList>
    </citation>
    <scope>NUCLEOTIDE SEQUENCE</scope>
    <source>
        <strain evidence="2">Ct46D1</strain>
    </source>
</reference>